<organism evidence="4 5">
    <name type="scientific">Rhodohalobacter mucosus</name>
    <dbReference type="NCBI Taxonomy" id="2079485"/>
    <lineage>
        <taxon>Bacteria</taxon>
        <taxon>Pseudomonadati</taxon>
        <taxon>Balneolota</taxon>
        <taxon>Balneolia</taxon>
        <taxon>Balneolales</taxon>
        <taxon>Balneolaceae</taxon>
        <taxon>Rhodohalobacter</taxon>
    </lineage>
</organism>
<keyword evidence="2" id="KW-0732">Signal</keyword>
<evidence type="ECO:0000256" key="1">
    <source>
        <dbReference type="SAM" id="Phobius"/>
    </source>
</evidence>
<dbReference type="Pfam" id="PF18935">
    <property type="entry name" value="DUF5683"/>
    <property type="match status" value="1"/>
</dbReference>
<keyword evidence="1" id="KW-1133">Transmembrane helix</keyword>
<accession>A0A316TPA1</accession>
<dbReference type="InterPro" id="IPR043738">
    <property type="entry name" value="DUF5683"/>
</dbReference>
<feature type="signal peptide" evidence="2">
    <location>
        <begin position="1"/>
        <end position="22"/>
    </location>
</feature>
<dbReference type="EMBL" id="QGGB01000006">
    <property type="protein sequence ID" value="PWN06447.1"/>
    <property type="molecule type" value="Genomic_DNA"/>
</dbReference>
<evidence type="ECO:0000256" key="2">
    <source>
        <dbReference type="SAM" id="SignalP"/>
    </source>
</evidence>
<comment type="caution">
    <text evidence="4">The sequence shown here is derived from an EMBL/GenBank/DDBJ whole genome shotgun (WGS) entry which is preliminary data.</text>
</comment>
<proteinExistence type="predicted"/>
<feature type="transmembrane region" description="Helical" evidence="1">
    <location>
        <begin position="159"/>
        <end position="179"/>
    </location>
</feature>
<protein>
    <recommendedName>
        <fullName evidence="3">DUF5683 domain-containing protein</fullName>
    </recommendedName>
</protein>
<reference evidence="4 5" key="1">
    <citation type="submission" date="2018-05" db="EMBL/GenBank/DDBJ databases">
        <title>Rhodohalobacter halophilus gen. nov., sp. nov., a moderately halophilic member of the family Balneolaceae.</title>
        <authorList>
            <person name="Liu Z.-W."/>
        </authorList>
    </citation>
    <scope>NUCLEOTIDE SEQUENCE [LARGE SCALE GENOMIC DNA]</scope>
    <source>
        <strain evidence="4 5">8A47</strain>
    </source>
</reference>
<gene>
    <name evidence="4" type="ORF">DDZ15_07945</name>
</gene>
<name>A0A316TPA1_9BACT</name>
<keyword evidence="5" id="KW-1185">Reference proteome</keyword>
<dbReference type="Proteomes" id="UP000245533">
    <property type="component" value="Unassembled WGS sequence"/>
</dbReference>
<keyword evidence="1" id="KW-0472">Membrane</keyword>
<feature type="chain" id="PRO_5016308421" description="DUF5683 domain-containing protein" evidence="2">
    <location>
        <begin position="23"/>
        <end position="217"/>
    </location>
</feature>
<sequence>MRWVKINTFMMICLFAALPASAQTSPGEQELLPVQQHFMNRVAGSAYSDMLELPDTTDTVRETFPSPKSVMFKSMMIPGWGQIENRQAWKVPIVYGLFAGVGYYTYYLNGQYQDYRAAYYNSFSENTDQRFGPTPVRLQGVNRSQLQSNRNSLRNRRDFMAIVFLLAYGLNAVDAYVFAHMRSFDVSDDLTARTLLSPDLLADGSPGITLSISLSKK</sequence>
<evidence type="ECO:0000313" key="4">
    <source>
        <dbReference type="EMBL" id="PWN06447.1"/>
    </source>
</evidence>
<evidence type="ECO:0000259" key="3">
    <source>
        <dbReference type="Pfam" id="PF18935"/>
    </source>
</evidence>
<keyword evidence="1" id="KW-0812">Transmembrane</keyword>
<dbReference type="AlphaFoldDB" id="A0A316TPA1"/>
<evidence type="ECO:0000313" key="5">
    <source>
        <dbReference type="Proteomes" id="UP000245533"/>
    </source>
</evidence>
<feature type="domain" description="DUF5683" evidence="3">
    <location>
        <begin position="65"/>
        <end position="212"/>
    </location>
</feature>